<feature type="transmembrane region" description="Helical" evidence="4">
    <location>
        <begin position="213"/>
        <end position="239"/>
    </location>
</feature>
<feature type="transmembrane region" description="Helical" evidence="4">
    <location>
        <begin position="245"/>
        <end position="266"/>
    </location>
</feature>
<evidence type="ECO:0000256" key="3">
    <source>
        <dbReference type="ARBA" id="ARBA00023136"/>
    </source>
</evidence>
<evidence type="ECO:0000256" key="2">
    <source>
        <dbReference type="ARBA" id="ARBA00022989"/>
    </source>
</evidence>
<dbReference type="SUPFAM" id="SSF103473">
    <property type="entry name" value="MFS general substrate transporter"/>
    <property type="match status" value="1"/>
</dbReference>
<evidence type="ECO:0000313" key="6">
    <source>
        <dbReference type="EMBL" id="AXA63157.1"/>
    </source>
</evidence>
<reference evidence="7" key="1">
    <citation type="journal article" date="2021" name="Front. Microbiol.">
        <title>Genomic Analysis of the 1-Aminocyclopropane-1-Carboxylate Deaminase-Producing Pseudomonas thivervalensis SC5 Reveals Its Multifaceted Roles in Soil and in Beneficial Interactions With Plants.</title>
        <authorList>
            <person name="Nascimento F.X."/>
            <person name="Uron P."/>
            <person name="Glick B.R."/>
            <person name="Giachini A."/>
            <person name="Rossi M.J."/>
        </authorList>
    </citation>
    <scope>NUCLEOTIDE SEQUENCE [LARGE SCALE GENOMIC DNA]</scope>
    <source>
        <strain evidence="7">PLM3</strain>
    </source>
</reference>
<evidence type="ECO:0000256" key="1">
    <source>
        <dbReference type="ARBA" id="ARBA00022692"/>
    </source>
</evidence>
<keyword evidence="7" id="KW-1185">Reference proteome</keyword>
<feature type="transmembrane region" description="Helical" evidence="4">
    <location>
        <begin position="304"/>
        <end position="329"/>
    </location>
</feature>
<keyword evidence="2 4" id="KW-1133">Transmembrane helix</keyword>
<dbReference type="PANTHER" id="PTHR11360">
    <property type="entry name" value="MONOCARBOXYLATE TRANSPORTER"/>
    <property type="match status" value="1"/>
</dbReference>
<dbReference type="InterPro" id="IPR020846">
    <property type="entry name" value="MFS_dom"/>
</dbReference>
<feature type="transmembrane region" description="Helical" evidence="4">
    <location>
        <begin position="136"/>
        <end position="153"/>
    </location>
</feature>
<evidence type="ECO:0000259" key="5">
    <source>
        <dbReference type="PROSITE" id="PS50850"/>
    </source>
</evidence>
<organism evidence="6 7">
    <name type="scientific">Pseudomonas thivervalensis</name>
    <dbReference type="NCBI Taxonomy" id="86265"/>
    <lineage>
        <taxon>Bacteria</taxon>
        <taxon>Pseudomonadati</taxon>
        <taxon>Pseudomonadota</taxon>
        <taxon>Gammaproteobacteria</taxon>
        <taxon>Pseudomonadales</taxon>
        <taxon>Pseudomonadaceae</taxon>
        <taxon>Pseudomonas</taxon>
    </lineage>
</organism>
<dbReference type="RefSeq" id="WP_053186481.1">
    <property type="nucleotide sequence ID" value="NZ_CP022201.1"/>
</dbReference>
<dbReference type="InterPro" id="IPR050327">
    <property type="entry name" value="Proton-linked_MCT"/>
</dbReference>
<feature type="transmembrane region" description="Helical" evidence="4">
    <location>
        <begin position="368"/>
        <end position="387"/>
    </location>
</feature>
<dbReference type="Gene3D" id="1.20.1250.20">
    <property type="entry name" value="MFS general substrate transporter like domains"/>
    <property type="match status" value="1"/>
</dbReference>
<dbReference type="AlphaFoldDB" id="A0A2Z4ZHK3"/>
<protein>
    <submittedName>
        <fullName evidence="6">MFS transporter</fullName>
    </submittedName>
</protein>
<dbReference type="CDD" id="cd17355">
    <property type="entry name" value="MFS_YcxA_like"/>
    <property type="match status" value="1"/>
</dbReference>
<dbReference type="PROSITE" id="PS50850">
    <property type="entry name" value="MFS"/>
    <property type="match status" value="1"/>
</dbReference>
<name>A0A2Z4ZHK3_9PSED</name>
<proteinExistence type="predicted"/>
<dbReference type="InterPro" id="IPR011701">
    <property type="entry name" value="MFS"/>
</dbReference>
<evidence type="ECO:0000313" key="7">
    <source>
        <dbReference type="Proteomes" id="UP000251666"/>
    </source>
</evidence>
<sequence>MTSMWRTCGWVLVGSALILALSLGVRHGFGLFLAPMSADFGWGREVFAFAIALQNLIWGLAQPFTGALADRFGAAKVVLIGGVLYALGLVFMGMADSPWSLSLSAGLLIGIGLSGTSFSVILGVVGRAVPPEKRSMGMGIASAAGSFGQFAMLPGTLGLIGWLGWSAALLALGLLVALIVPLVSMLKDAPLPVVGHEQTLAEALREACGHSGFWLLAVGFFVCGFQVVFIGIHLPAYLVDQHLPASVGTTVLALVGLFNIFGTYTAGWLGGRMSKPRLLTGLYLMRAVVIGLFLWLPVTTTTAYLFGMAMGVLWLSTVPLTNGTVATLFGVRNLSMLGGIVFLFHQLGSFLGGWLGGVVYDRTGSYDLIWQVSILLSLLAAALNWPVRERPVARLQVQVGAA</sequence>
<feature type="transmembrane region" description="Helical" evidence="4">
    <location>
        <begin position="159"/>
        <end position="183"/>
    </location>
</feature>
<dbReference type="Proteomes" id="UP000251666">
    <property type="component" value="Chromosome"/>
</dbReference>
<gene>
    <name evidence="6" type="ORF">CEQ51_24825</name>
</gene>
<keyword evidence="1 4" id="KW-0812">Transmembrane</keyword>
<feature type="transmembrane region" description="Helical" evidence="4">
    <location>
        <begin position="278"/>
        <end position="298"/>
    </location>
</feature>
<feature type="transmembrane region" description="Helical" evidence="4">
    <location>
        <begin position="101"/>
        <end position="124"/>
    </location>
</feature>
<feature type="transmembrane region" description="Helical" evidence="4">
    <location>
        <begin position="73"/>
        <end position="95"/>
    </location>
</feature>
<dbReference type="EMBL" id="CP022202">
    <property type="protein sequence ID" value="AXA63157.1"/>
    <property type="molecule type" value="Genomic_DNA"/>
</dbReference>
<feature type="domain" description="Major facilitator superfamily (MFS) profile" evidence="5">
    <location>
        <begin position="8"/>
        <end position="392"/>
    </location>
</feature>
<dbReference type="KEGG" id="pthv:CE140_24825"/>
<dbReference type="GO" id="GO:0022857">
    <property type="term" value="F:transmembrane transporter activity"/>
    <property type="evidence" value="ECO:0007669"/>
    <property type="project" value="InterPro"/>
</dbReference>
<dbReference type="Pfam" id="PF07690">
    <property type="entry name" value="MFS_1"/>
    <property type="match status" value="1"/>
</dbReference>
<dbReference type="PANTHER" id="PTHR11360:SF284">
    <property type="entry name" value="EG:103B4.3 PROTEIN-RELATED"/>
    <property type="match status" value="1"/>
</dbReference>
<feature type="transmembrane region" description="Helical" evidence="4">
    <location>
        <begin position="336"/>
        <end position="356"/>
    </location>
</feature>
<accession>A0A2Z4ZHK3</accession>
<dbReference type="InterPro" id="IPR036259">
    <property type="entry name" value="MFS_trans_sf"/>
</dbReference>
<evidence type="ECO:0000256" key="4">
    <source>
        <dbReference type="SAM" id="Phobius"/>
    </source>
</evidence>
<keyword evidence="3 4" id="KW-0472">Membrane</keyword>
<feature type="transmembrane region" description="Helical" evidence="4">
    <location>
        <begin position="40"/>
        <end position="61"/>
    </location>
</feature>